<name>A0A4Z2HPS3_9TELE</name>
<evidence type="ECO:0000313" key="2">
    <source>
        <dbReference type="EMBL" id="TNN67777.1"/>
    </source>
</evidence>
<evidence type="ECO:0000313" key="3">
    <source>
        <dbReference type="Proteomes" id="UP000314294"/>
    </source>
</evidence>
<accession>A0A4Z2HPS3</accession>
<sequence length="115" mass="12390">MKCFLLDRQPVAGEMKPESGTKRLHQTAVPSSSSSPSSSSFFFTPRRKPRLPVKPQFSAIRSRTASQCVLKDEHQQSAVTPRCGLSVISGGTLCWRLEGMGDLPAAAVGVGVGWM</sequence>
<dbReference type="AlphaFoldDB" id="A0A4Z2HPS3"/>
<protein>
    <submittedName>
        <fullName evidence="2">Uncharacterized protein</fullName>
    </submittedName>
</protein>
<comment type="caution">
    <text evidence="2">The sequence shown here is derived from an EMBL/GenBank/DDBJ whole genome shotgun (WGS) entry which is preliminary data.</text>
</comment>
<evidence type="ECO:0000256" key="1">
    <source>
        <dbReference type="SAM" id="MobiDB-lite"/>
    </source>
</evidence>
<reference evidence="2 3" key="1">
    <citation type="submission" date="2019-03" db="EMBL/GenBank/DDBJ databases">
        <title>First draft genome of Liparis tanakae, snailfish: a comprehensive survey of snailfish specific genes.</title>
        <authorList>
            <person name="Kim W."/>
            <person name="Song I."/>
            <person name="Jeong J.-H."/>
            <person name="Kim D."/>
            <person name="Kim S."/>
            <person name="Ryu S."/>
            <person name="Song J.Y."/>
            <person name="Lee S.K."/>
        </authorList>
    </citation>
    <scope>NUCLEOTIDE SEQUENCE [LARGE SCALE GENOMIC DNA]</scope>
    <source>
        <tissue evidence="2">Muscle</tissue>
    </source>
</reference>
<keyword evidence="3" id="KW-1185">Reference proteome</keyword>
<feature type="region of interest" description="Disordered" evidence="1">
    <location>
        <begin position="1"/>
        <end position="49"/>
    </location>
</feature>
<proteinExistence type="predicted"/>
<organism evidence="2 3">
    <name type="scientific">Liparis tanakae</name>
    <name type="common">Tanaka's snailfish</name>
    <dbReference type="NCBI Taxonomy" id="230148"/>
    <lineage>
        <taxon>Eukaryota</taxon>
        <taxon>Metazoa</taxon>
        <taxon>Chordata</taxon>
        <taxon>Craniata</taxon>
        <taxon>Vertebrata</taxon>
        <taxon>Euteleostomi</taxon>
        <taxon>Actinopterygii</taxon>
        <taxon>Neopterygii</taxon>
        <taxon>Teleostei</taxon>
        <taxon>Neoteleostei</taxon>
        <taxon>Acanthomorphata</taxon>
        <taxon>Eupercaria</taxon>
        <taxon>Perciformes</taxon>
        <taxon>Cottioidei</taxon>
        <taxon>Cottales</taxon>
        <taxon>Liparidae</taxon>
        <taxon>Liparis</taxon>
    </lineage>
</organism>
<feature type="compositionally biased region" description="Low complexity" evidence="1">
    <location>
        <begin position="30"/>
        <end position="43"/>
    </location>
</feature>
<gene>
    <name evidence="2" type="ORF">EYF80_021931</name>
</gene>
<dbReference type="EMBL" id="SRLO01000198">
    <property type="protein sequence ID" value="TNN67777.1"/>
    <property type="molecule type" value="Genomic_DNA"/>
</dbReference>
<dbReference type="Proteomes" id="UP000314294">
    <property type="component" value="Unassembled WGS sequence"/>
</dbReference>